<keyword evidence="1" id="KW-0175">Coiled coil</keyword>
<feature type="domain" description="Rad50/SbcC-type AAA" evidence="2">
    <location>
        <begin position="5"/>
        <end position="254"/>
    </location>
</feature>
<evidence type="ECO:0000259" key="2">
    <source>
        <dbReference type="Pfam" id="PF13476"/>
    </source>
</evidence>
<dbReference type="PANTHER" id="PTHR32114">
    <property type="entry name" value="ABC TRANSPORTER ABCH.3"/>
    <property type="match status" value="1"/>
</dbReference>
<dbReference type="Proteomes" id="UP001310022">
    <property type="component" value="Unassembled WGS sequence"/>
</dbReference>
<dbReference type="Pfam" id="PF13558">
    <property type="entry name" value="SbcC_Walker_B"/>
    <property type="match status" value="1"/>
</dbReference>
<evidence type="ECO:0000256" key="1">
    <source>
        <dbReference type="SAM" id="Coils"/>
    </source>
</evidence>
<evidence type="ECO:0000313" key="4">
    <source>
        <dbReference type="Proteomes" id="UP001310022"/>
    </source>
</evidence>
<feature type="coiled-coil region" evidence="1">
    <location>
        <begin position="625"/>
        <end position="652"/>
    </location>
</feature>
<dbReference type="RefSeq" id="WP_338238589.1">
    <property type="nucleotide sequence ID" value="NZ_BQKE01000002.1"/>
</dbReference>
<feature type="coiled-coil region" evidence="1">
    <location>
        <begin position="769"/>
        <end position="858"/>
    </location>
</feature>
<dbReference type="InterPro" id="IPR027417">
    <property type="entry name" value="P-loop_NTPase"/>
</dbReference>
<feature type="coiled-coil region" evidence="1">
    <location>
        <begin position="919"/>
        <end position="995"/>
    </location>
</feature>
<dbReference type="SUPFAM" id="SSF52540">
    <property type="entry name" value="P-loop containing nucleoside triphosphate hydrolases"/>
    <property type="match status" value="1"/>
</dbReference>
<sequence length="1183" mass="135547">MKINKINLSNINALRGEHTIDFQSTPLSDSELIAIVGETGSGKTTLLDAILLALYNQTPRYPKVTNTELDQSGGILTKGESKGHVAIDFELLEDGKSQYYRAKWWAQKGSRGEAKNRINKCEMEFARLESDQATIGALIESGNSRKVCPIIEETIGLNYEQFVKGVMLAQGDFSKLLKAKKTERNQLLEKITRSFDFRKISQKVYEAYKERQKALELLEQQLGNIPLMNAEEVKALEIELKKLQSEVENHLQKLQSIEKQHLQLKEYQQVQLQATQIKVAQNKLQARKAEIEPDIAQLAKFEKALPLKADYEKLKDQQVRIVKNKEEQGAIQLKTEAEKTAYQQIEFRLKEGFRLKKALDAQSPLVQQQAEEMRAQDESLKLTGVQISSFQNQHKEILNRLDAEQQALKNGQLALQQFQLELQAFQEEEKSLSYLEEIAPQLSHWRQLSSNINHHSGQLKNEIQGFEEAKLQQALLAAFEKGEIKTTIQRWQLALDRQLEELQSQRKWKLEEERLLQAQKILDKIQAEKTELNGEYATQQQLQQELSAKETLLQHLLSESEKAEKQWAYSKAQVKITEGELEKAKLEHDHGIAYFRSQLKEGAACPVCGSTAHPAAHKKTDQQIIQLAQEKHQHQKKEEEQHLQQLSALQRQSAAAKEGKQIGEQNLAQIEVKISQRKQSLSDLQGQLPEAFGGTLHHEQLSEEIHASLENLKTYQKKEMLRQPFQRIANMASQYENALQDFHQATAPFQGHLQGAIQLEQLEKEWTKCQQLRKEIALSQQKIEHAQSQTAEKQQVVKQLEKEQETLLSAIRKESDKLNLQQQKRQSKYGTLTADQFQQAHQEQLNQQNQEVSTLQLKQQESGQKLKTFQEHTDRLATELKTLAEQQHQLQFALTTSLEKSEIPDLNTLEEILAFEPAAEEVRANQKKLQTEIISLQEQEKINQEKKEAITHFFEGNIPEEQELLEKKQGKEKQIKDLQNQQSDLQASLKVQIQQQKEQANLLVQIQKQQKDIRLWKALNDMIGSKEGDKFNNYAQSLMLGILLEYANNHLRLLSPRYRFISQPDGTNEDDLYIMDMEMGDEIRAIKTLSGGETFLLALSMALGLSDMASRKVKIESLFIDEGFGTLDKNTLEEVLSTLENLQYQTGKKIVIISHVPELQERISTQIKLEKQGAGYSAVKVIA</sequence>
<gene>
    <name evidence="3" type="ORF">PEDI_39770</name>
</gene>
<dbReference type="Pfam" id="PF13476">
    <property type="entry name" value="AAA_23"/>
    <property type="match status" value="1"/>
</dbReference>
<comment type="caution">
    <text evidence="3">The sequence shown here is derived from an EMBL/GenBank/DDBJ whole genome shotgun (WGS) entry which is preliminary data.</text>
</comment>
<name>A0AAN4W3R0_9BACT</name>
<dbReference type="GO" id="GO:0006302">
    <property type="term" value="P:double-strand break repair"/>
    <property type="evidence" value="ECO:0007669"/>
    <property type="project" value="InterPro"/>
</dbReference>
<dbReference type="EMBL" id="BQKE01000002">
    <property type="protein sequence ID" value="GJM63425.1"/>
    <property type="molecule type" value="Genomic_DNA"/>
</dbReference>
<dbReference type="Gene3D" id="3.40.50.300">
    <property type="entry name" value="P-loop containing nucleotide triphosphate hydrolases"/>
    <property type="match status" value="2"/>
</dbReference>
<dbReference type="GO" id="GO:0016887">
    <property type="term" value="F:ATP hydrolysis activity"/>
    <property type="evidence" value="ECO:0007669"/>
    <property type="project" value="InterPro"/>
</dbReference>
<reference evidence="3 4" key="1">
    <citation type="submission" date="2021-12" db="EMBL/GenBank/DDBJ databases">
        <title>Genome sequencing of bacteria with rrn-lacking chromosome and rrn-plasmid.</title>
        <authorList>
            <person name="Anda M."/>
            <person name="Iwasaki W."/>
        </authorList>
    </citation>
    <scope>NUCLEOTIDE SEQUENCE [LARGE SCALE GENOMIC DNA]</scope>
    <source>
        <strain evidence="3 4">NBRC 15940</strain>
    </source>
</reference>
<evidence type="ECO:0000313" key="3">
    <source>
        <dbReference type="EMBL" id="GJM63425.1"/>
    </source>
</evidence>
<accession>A0AAN4W3R0</accession>
<proteinExistence type="predicted"/>
<feature type="coiled-coil region" evidence="1">
    <location>
        <begin position="387"/>
        <end position="428"/>
    </location>
</feature>
<keyword evidence="4" id="KW-1185">Reference proteome</keyword>
<organism evidence="3 4">
    <name type="scientific">Persicobacter diffluens</name>
    <dbReference type="NCBI Taxonomy" id="981"/>
    <lineage>
        <taxon>Bacteria</taxon>
        <taxon>Pseudomonadati</taxon>
        <taxon>Bacteroidota</taxon>
        <taxon>Cytophagia</taxon>
        <taxon>Cytophagales</taxon>
        <taxon>Persicobacteraceae</taxon>
        <taxon>Persicobacter</taxon>
    </lineage>
</organism>
<feature type="coiled-coil region" evidence="1">
    <location>
        <begin position="515"/>
        <end position="566"/>
    </location>
</feature>
<dbReference type="AlphaFoldDB" id="A0AAN4W3R0"/>
<feature type="coiled-coil region" evidence="1">
    <location>
        <begin position="233"/>
        <end position="260"/>
    </location>
</feature>
<dbReference type="InterPro" id="IPR038729">
    <property type="entry name" value="Rad50/SbcC_AAA"/>
</dbReference>
<dbReference type="PANTHER" id="PTHR32114:SF2">
    <property type="entry name" value="ABC TRANSPORTER ABCH.3"/>
    <property type="match status" value="1"/>
</dbReference>
<protein>
    <recommendedName>
        <fullName evidence="2">Rad50/SbcC-type AAA domain-containing protein</fullName>
    </recommendedName>
</protein>